<feature type="transmembrane region" description="Helical" evidence="2">
    <location>
        <begin position="74"/>
        <end position="95"/>
    </location>
</feature>
<evidence type="ECO:0008006" key="5">
    <source>
        <dbReference type="Google" id="ProtNLM"/>
    </source>
</evidence>
<evidence type="ECO:0000256" key="1">
    <source>
        <dbReference type="SAM" id="MobiDB-lite"/>
    </source>
</evidence>
<dbReference type="InterPro" id="IPR001940">
    <property type="entry name" value="Peptidase_S1C"/>
</dbReference>
<keyword evidence="2" id="KW-0812">Transmembrane</keyword>
<dbReference type="PANTHER" id="PTHR22939">
    <property type="entry name" value="SERINE PROTEASE FAMILY S1C HTRA-RELATED"/>
    <property type="match status" value="1"/>
</dbReference>
<dbReference type="GO" id="GO:0006508">
    <property type="term" value="P:proteolysis"/>
    <property type="evidence" value="ECO:0007669"/>
    <property type="project" value="InterPro"/>
</dbReference>
<reference evidence="3" key="1">
    <citation type="submission" date="2020-08" db="EMBL/GenBank/DDBJ databases">
        <title>Whole genome shotgun sequence of Actinocatenispora sera NBRC 101916.</title>
        <authorList>
            <person name="Komaki H."/>
            <person name="Tamura T."/>
        </authorList>
    </citation>
    <scope>NUCLEOTIDE SEQUENCE</scope>
    <source>
        <strain evidence="3">NBRC 101916</strain>
    </source>
</reference>
<dbReference type="RefSeq" id="WP_212804704.1">
    <property type="nucleotide sequence ID" value="NZ_AP023354.1"/>
</dbReference>
<keyword evidence="2" id="KW-1133">Transmembrane helix</keyword>
<organism evidence="3 4">
    <name type="scientific">Actinocatenispora sera</name>
    <dbReference type="NCBI Taxonomy" id="390989"/>
    <lineage>
        <taxon>Bacteria</taxon>
        <taxon>Bacillati</taxon>
        <taxon>Actinomycetota</taxon>
        <taxon>Actinomycetes</taxon>
        <taxon>Micromonosporales</taxon>
        <taxon>Micromonosporaceae</taxon>
        <taxon>Actinocatenispora</taxon>
    </lineage>
</organism>
<keyword evidence="2" id="KW-0472">Membrane</keyword>
<gene>
    <name evidence="3" type="ORF">Asera_45060</name>
</gene>
<dbReference type="EMBL" id="AP023354">
    <property type="protein sequence ID" value="BCJ30398.1"/>
    <property type="molecule type" value="Genomic_DNA"/>
</dbReference>
<sequence length="321" mass="31788">MARPVRPGRWALAPRRGAGIRSGAAARRGTGTGRGATARWRAATGRCGAARRGAPGGWAAGPPPRPPRRWRRGAAAGVAALVLVVGGGAGGAYAVRALTGPEPTPSSIAASTASSRTSAADLVSNVQRTVVDIQVAGTDGSGSEGSGVLIRSDGMILTNAHVLGDRPGSVTVTLADGSRHRATVIGTDPTHDLAVVQVSVDSPLPVATFASSSSVRVGDTVYALGSPLGLTGTVTEGIVSALHRTISAGESDGSRATRYTNMIQTDAALNSGNSGGPLVNTAGQVVGINTANEGSSGSIGLGFAIPSGTAHSVADQLIAGR</sequence>
<accession>A0A810L8H3</accession>
<dbReference type="Pfam" id="PF13365">
    <property type="entry name" value="Trypsin_2"/>
    <property type="match status" value="1"/>
</dbReference>
<protein>
    <recommendedName>
        <fullName evidence="5">Trypsin-like serine protease</fullName>
    </recommendedName>
</protein>
<evidence type="ECO:0000256" key="2">
    <source>
        <dbReference type="SAM" id="Phobius"/>
    </source>
</evidence>
<evidence type="ECO:0000313" key="4">
    <source>
        <dbReference type="Proteomes" id="UP000680750"/>
    </source>
</evidence>
<evidence type="ECO:0000313" key="3">
    <source>
        <dbReference type="EMBL" id="BCJ30398.1"/>
    </source>
</evidence>
<dbReference type="Proteomes" id="UP000680750">
    <property type="component" value="Chromosome"/>
</dbReference>
<feature type="region of interest" description="Disordered" evidence="1">
    <location>
        <begin position="47"/>
        <end position="66"/>
    </location>
</feature>
<dbReference type="AlphaFoldDB" id="A0A810L8H3"/>
<dbReference type="KEGG" id="aser:Asera_45060"/>
<dbReference type="GO" id="GO:0004252">
    <property type="term" value="F:serine-type endopeptidase activity"/>
    <property type="evidence" value="ECO:0007669"/>
    <property type="project" value="InterPro"/>
</dbReference>
<dbReference type="PANTHER" id="PTHR22939:SF129">
    <property type="entry name" value="SERINE PROTEASE HTRA2, MITOCHONDRIAL"/>
    <property type="match status" value="1"/>
</dbReference>
<dbReference type="Gene3D" id="2.40.10.120">
    <property type="match status" value="1"/>
</dbReference>
<proteinExistence type="predicted"/>
<dbReference type="InterPro" id="IPR009003">
    <property type="entry name" value="Peptidase_S1_PA"/>
</dbReference>
<name>A0A810L8H3_9ACTN</name>
<dbReference type="SUPFAM" id="SSF50494">
    <property type="entry name" value="Trypsin-like serine proteases"/>
    <property type="match status" value="1"/>
</dbReference>
<keyword evidence="4" id="KW-1185">Reference proteome</keyword>
<dbReference type="PRINTS" id="PR00834">
    <property type="entry name" value="PROTEASES2C"/>
</dbReference>